<reference evidence="2" key="1">
    <citation type="submission" date="2023-10" db="EMBL/GenBank/DDBJ databases">
        <title>Chromosome-level genome of the transformable northern wattle, Acacia crassicarpa.</title>
        <authorList>
            <person name="Massaro I."/>
            <person name="Sinha N.R."/>
            <person name="Poethig S."/>
            <person name="Leichty A.R."/>
        </authorList>
    </citation>
    <scope>NUCLEOTIDE SEQUENCE</scope>
    <source>
        <strain evidence="2">Acra3RX</strain>
        <tissue evidence="2">Leaf</tissue>
    </source>
</reference>
<sequence>MKEKEADNGISYRNKLLNLDHGDSGSQGVDDVTVIKVDFLITKEDDIPSIEFSKEVRDALAKGMERTLVVKLLGRSVTYGDLLYRTQAIWQGSYQLVDAGRGFFFASFVLDEDHSKVLTGGPWMIIKAYLTVQLWTIDFDPSSMNISKVVT</sequence>
<feature type="domain" description="DUF4283" evidence="1">
    <location>
        <begin position="65"/>
        <end position="142"/>
    </location>
</feature>
<gene>
    <name evidence="2" type="ORF">QN277_023231</name>
</gene>
<protein>
    <recommendedName>
        <fullName evidence="1">DUF4283 domain-containing protein</fullName>
    </recommendedName>
</protein>
<evidence type="ECO:0000313" key="2">
    <source>
        <dbReference type="EMBL" id="KAK4270152.1"/>
    </source>
</evidence>
<dbReference type="PANTHER" id="PTHR31286:SF99">
    <property type="entry name" value="DUF4283 DOMAIN-CONTAINING PROTEIN"/>
    <property type="match status" value="1"/>
</dbReference>
<organism evidence="2 3">
    <name type="scientific">Acacia crassicarpa</name>
    <name type="common">northern wattle</name>
    <dbReference type="NCBI Taxonomy" id="499986"/>
    <lineage>
        <taxon>Eukaryota</taxon>
        <taxon>Viridiplantae</taxon>
        <taxon>Streptophyta</taxon>
        <taxon>Embryophyta</taxon>
        <taxon>Tracheophyta</taxon>
        <taxon>Spermatophyta</taxon>
        <taxon>Magnoliopsida</taxon>
        <taxon>eudicotyledons</taxon>
        <taxon>Gunneridae</taxon>
        <taxon>Pentapetalae</taxon>
        <taxon>rosids</taxon>
        <taxon>fabids</taxon>
        <taxon>Fabales</taxon>
        <taxon>Fabaceae</taxon>
        <taxon>Caesalpinioideae</taxon>
        <taxon>mimosoid clade</taxon>
        <taxon>Acacieae</taxon>
        <taxon>Acacia</taxon>
    </lineage>
</organism>
<name>A0AAE1JKP3_9FABA</name>
<evidence type="ECO:0000259" key="1">
    <source>
        <dbReference type="Pfam" id="PF14111"/>
    </source>
</evidence>
<dbReference type="InterPro" id="IPR025558">
    <property type="entry name" value="DUF4283"/>
</dbReference>
<proteinExistence type="predicted"/>
<dbReference type="PANTHER" id="PTHR31286">
    <property type="entry name" value="GLYCINE-RICH CELL WALL STRUCTURAL PROTEIN 1.8-LIKE"/>
    <property type="match status" value="1"/>
</dbReference>
<evidence type="ECO:0000313" key="3">
    <source>
        <dbReference type="Proteomes" id="UP001293593"/>
    </source>
</evidence>
<comment type="caution">
    <text evidence="2">The sequence shown here is derived from an EMBL/GenBank/DDBJ whole genome shotgun (WGS) entry which is preliminary data.</text>
</comment>
<dbReference type="Proteomes" id="UP001293593">
    <property type="component" value="Unassembled WGS sequence"/>
</dbReference>
<dbReference type="EMBL" id="JAWXYG010000006">
    <property type="protein sequence ID" value="KAK4270152.1"/>
    <property type="molecule type" value="Genomic_DNA"/>
</dbReference>
<dbReference type="InterPro" id="IPR040256">
    <property type="entry name" value="At4g02000-like"/>
</dbReference>
<accession>A0AAE1JKP3</accession>
<dbReference type="Pfam" id="PF14111">
    <property type="entry name" value="DUF4283"/>
    <property type="match status" value="1"/>
</dbReference>
<keyword evidence="3" id="KW-1185">Reference proteome</keyword>
<dbReference type="AlphaFoldDB" id="A0AAE1JKP3"/>